<accession>A0A423P320</accession>
<protein>
    <submittedName>
        <fullName evidence="1">Uncharacterized protein</fullName>
    </submittedName>
</protein>
<name>A0A423P320_PSEFL</name>
<dbReference type="EMBL" id="MOBZ01000016">
    <property type="protein sequence ID" value="ROO06005.1"/>
    <property type="molecule type" value="Genomic_DNA"/>
</dbReference>
<reference evidence="1 2" key="1">
    <citation type="submission" date="2016-10" db="EMBL/GenBank/DDBJ databases">
        <title>Comparative genome analysis of multiple Pseudomonas spp. focuses on biocontrol and plant growth promoting traits.</title>
        <authorList>
            <person name="Tao X.-Y."/>
            <person name="Taylor C.G."/>
        </authorList>
    </citation>
    <scope>NUCLEOTIDE SEQUENCE [LARGE SCALE GENOMIC DNA]</scope>
    <source>
        <strain evidence="1 2">36G2</strain>
    </source>
</reference>
<dbReference type="AlphaFoldDB" id="A0A423P320"/>
<organism evidence="1 2">
    <name type="scientific">Pseudomonas fluorescens</name>
    <dbReference type="NCBI Taxonomy" id="294"/>
    <lineage>
        <taxon>Bacteria</taxon>
        <taxon>Pseudomonadati</taxon>
        <taxon>Pseudomonadota</taxon>
        <taxon>Gammaproteobacteria</taxon>
        <taxon>Pseudomonadales</taxon>
        <taxon>Pseudomonadaceae</taxon>
        <taxon>Pseudomonas</taxon>
    </lineage>
</organism>
<gene>
    <name evidence="1" type="ORF">BK673_19600</name>
</gene>
<evidence type="ECO:0000313" key="2">
    <source>
        <dbReference type="Proteomes" id="UP000283619"/>
    </source>
</evidence>
<dbReference type="Proteomes" id="UP000283619">
    <property type="component" value="Unassembled WGS sequence"/>
</dbReference>
<evidence type="ECO:0000313" key="1">
    <source>
        <dbReference type="EMBL" id="ROO06005.1"/>
    </source>
</evidence>
<proteinExistence type="predicted"/>
<dbReference type="RefSeq" id="WP_077572945.1">
    <property type="nucleotide sequence ID" value="NZ_MOBZ01000016.1"/>
</dbReference>
<comment type="caution">
    <text evidence="1">The sequence shown here is derived from an EMBL/GenBank/DDBJ whole genome shotgun (WGS) entry which is preliminary data.</text>
</comment>
<sequence length="150" mass="16745">MPKFIVANDETDLCYGDVANEKLIPLPNEQVAEIGINPRDPNNVAYTKYNKEFTRFQGISGVGVLIPQSIPCTLNDIITYFFDNMSFTPPKQHKIIQTVAGYPAGMIYITRAVLTNLLGPGFIESYGTVLVKATNTVYILKQRDFIIKLP</sequence>